<evidence type="ECO:0000313" key="8">
    <source>
        <dbReference type="Proteomes" id="UP000823900"/>
    </source>
</evidence>
<dbReference type="InterPro" id="IPR000873">
    <property type="entry name" value="AMP-dep_synth/lig_dom"/>
</dbReference>
<dbReference type="Gene3D" id="3.30.559.30">
    <property type="entry name" value="Nonribosomal peptide synthetase, condensation domain"/>
    <property type="match status" value="1"/>
</dbReference>
<dbReference type="SUPFAM" id="SSF47336">
    <property type="entry name" value="ACP-like"/>
    <property type="match status" value="1"/>
</dbReference>
<dbReference type="GO" id="GO:0004467">
    <property type="term" value="F:long-chain fatty acid-CoA ligase activity"/>
    <property type="evidence" value="ECO:0007669"/>
    <property type="project" value="TreeGrafter"/>
</dbReference>
<dbReference type="Gene3D" id="3.30.559.10">
    <property type="entry name" value="Chloramphenicol acetyltransferase-like domain"/>
    <property type="match status" value="1"/>
</dbReference>
<comment type="cofactor">
    <cofactor evidence="1">
        <name>pantetheine 4'-phosphate</name>
        <dbReference type="ChEBI" id="CHEBI:47942"/>
    </cofactor>
</comment>
<protein>
    <submittedName>
        <fullName evidence="7">AMP-binding protein</fullName>
    </submittedName>
</protein>
<dbReference type="PROSITE" id="PS50075">
    <property type="entry name" value="CARRIER"/>
    <property type="match status" value="1"/>
</dbReference>
<dbReference type="GO" id="GO:0016020">
    <property type="term" value="C:membrane"/>
    <property type="evidence" value="ECO:0007669"/>
    <property type="project" value="TreeGrafter"/>
</dbReference>
<dbReference type="InterPro" id="IPR006162">
    <property type="entry name" value="Ppantetheine_attach_site"/>
</dbReference>
<evidence type="ECO:0000313" key="7">
    <source>
        <dbReference type="EMBL" id="HJA71656.1"/>
    </source>
</evidence>
<evidence type="ECO:0000256" key="2">
    <source>
        <dbReference type="ARBA" id="ARBA00022450"/>
    </source>
</evidence>
<dbReference type="GO" id="GO:0008610">
    <property type="term" value="P:lipid biosynthetic process"/>
    <property type="evidence" value="ECO:0007669"/>
    <property type="project" value="UniProtKB-ARBA"/>
</dbReference>
<gene>
    <name evidence="7" type="ORF">IAA07_08800</name>
</gene>
<keyword evidence="5" id="KW-0067">ATP-binding</keyword>
<dbReference type="GO" id="GO:0005524">
    <property type="term" value="F:ATP binding"/>
    <property type="evidence" value="ECO:0007669"/>
    <property type="project" value="UniProtKB-KW"/>
</dbReference>
<dbReference type="PROSITE" id="PS00012">
    <property type="entry name" value="PHOSPHOPANTETHEINE"/>
    <property type="match status" value="1"/>
</dbReference>
<reference evidence="7" key="2">
    <citation type="submission" date="2021-04" db="EMBL/GenBank/DDBJ databases">
        <authorList>
            <person name="Gilroy R."/>
        </authorList>
    </citation>
    <scope>NUCLEOTIDE SEQUENCE</scope>
    <source>
        <strain evidence="7">CHK178-16964</strain>
    </source>
</reference>
<dbReference type="InterPro" id="IPR036736">
    <property type="entry name" value="ACP-like_sf"/>
</dbReference>
<dbReference type="Gene3D" id="3.40.50.12780">
    <property type="entry name" value="N-terminal domain of ligase-like"/>
    <property type="match status" value="1"/>
</dbReference>
<dbReference type="SUPFAM" id="SSF56801">
    <property type="entry name" value="Acetyl-CoA synthetase-like"/>
    <property type="match status" value="2"/>
</dbReference>
<dbReference type="InterPro" id="IPR042099">
    <property type="entry name" value="ANL_N_sf"/>
</dbReference>
<evidence type="ECO:0000256" key="5">
    <source>
        <dbReference type="ARBA" id="ARBA00022840"/>
    </source>
</evidence>
<feature type="domain" description="Carrier" evidence="6">
    <location>
        <begin position="531"/>
        <end position="606"/>
    </location>
</feature>
<dbReference type="AlphaFoldDB" id="A0A9D2HHB8"/>
<evidence type="ECO:0000256" key="3">
    <source>
        <dbReference type="ARBA" id="ARBA00022553"/>
    </source>
</evidence>
<keyword evidence="3" id="KW-0597">Phosphoprotein</keyword>
<dbReference type="Pfam" id="PF00550">
    <property type="entry name" value="PP-binding"/>
    <property type="match status" value="1"/>
</dbReference>
<dbReference type="InterPro" id="IPR009081">
    <property type="entry name" value="PP-bd_ACP"/>
</dbReference>
<dbReference type="InterPro" id="IPR001242">
    <property type="entry name" value="Condensation_dom"/>
</dbReference>
<sequence length="1201" mass="137626">MITRENTKTIYDLVRNAGKEYGKKVFLRYEENEVVYDVTYEEFAAQCMAIAAWVKDQDEKAGRKVRVGLLGSSSHHYLAVLLGVMSNGNVGIPLDIQMNVDTLSDCLNRSDVDILFYDWEHHALVEGAKDKCPAITQYISLQHGKHVPCSDKILKEYEGRSVIPDVSPQDCALVLFTSGTTGRGKGVMLSNGNLIDNVFCTTDTDNPENETYLNVLPIHHVFCLNGDIFIVMRYGSTLCLNRDMTKLAAHIQLFQPSVIRMVPMIAKALYNRIAILSRQDPKRSINAIRSEVLGKRLHKIISGGGYLAPELAANFNRIGVAIAQGYGMSECSPKISSPDWRRPDKVASVGRIVEGCQVRIVDGEIQVKSPSVMMGYYKEPDKTAEVMTEDGWLCTGDIGYVDGEGFLYLTGRKKNLIILSNGENVAPEQLENMFEDDRLIGDILVYGDDDVIAAEVYPNFQYADAAGITDIEGTISEIIKKHNQDLPTYKRITRFKLRETPFAKTSSKKIIRSQYFTQKKEEAEQEANVRKPENEIQQQIYDMVSGVLGHCRFGIDTDLYEAGLDSLGSVMLLSDLYDKLQMSLTLNDLMDHSSVLKLEEYYKEKQGQAQVDYTVRKTYPLTSLQMYFAYIMRGNTTANLPFFFKLDNSVDPIRLKKAVEDMFDVHPELKGVIQMDEGMFKNFRYDDRRVNVPIEKLTKEEWEEKRKNLLKPYMYTENEPLYHVGIYETPEGNYLFLDIAHIMGDGMTMNILFEDINNLYAGKLVEKEKYTFYEYILDEKDRDARGLKQKNEQYFQELLKDFHIRKSILTRKDCYDLPKGYNAVLRNRFSRLTKKKVMAFCRENGVSENVIFLTAFSYCIGIFTNEKEALATSIHSGRTDSRWNRLAGPLFLTYIFRYTKVPHETVPHLLQRSGKQIMDTMRCYISTLHADEMFFQYQGDILNVEEIGGAPAERQHVQLDSLPFHLQVMSDNKGYYYELRYWENRFDRSQLEIFMTCMEIIVQSMLDEPSARRLKKHLPDSVFPIHYFVEAGEVNKEAGYDLIPDVSGDTKVKAYVFDDTCRKQPFGAWGNLYIMDHPTKDWQDKITNPYGPGMLYQTGKTARILPDGSINILENGGRTVMSEGIMGRNFLDLHKLEAVLTSFEGIEKAEAYIQYMEGNKYVLTADIYGKEEPDMEKLQAYLEENCEKPLVPQLIQFTKEK</sequence>
<organism evidence="7 8">
    <name type="scientific">Candidatus Lachnoclostridium stercoravium</name>
    <dbReference type="NCBI Taxonomy" id="2838633"/>
    <lineage>
        <taxon>Bacteria</taxon>
        <taxon>Bacillati</taxon>
        <taxon>Bacillota</taxon>
        <taxon>Clostridia</taxon>
        <taxon>Lachnospirales</taxon>
        <taxon>Lachnospiraceae</taxon>
    </lineage>
</organism>
<dbReference type="Pfam" id="PF23562">
    <property type="entry name" value="AMP-binding_C_3"/>
    <property type="match status" value="1"/>
</dbReference>
<dbReference type="SUPFAM" id="SSF52777">
    <property type="entry name" value="CoA-dependent acyltransferases"/>
    <property type="match status" value="2"/>
</dbReference>
<dbReference type="PANTHER" id="PTHR43272:SF33">
    <property type="entry name" value="AMP-BINDING DOMAIN-CONTAINING PROTEIN-RELATED"/>
    <property type="match status" value="1"/>
</dbReference>
<dbReference type="Pfam" id="PF00668">
    <property type="entry name" value="Condensation"/>
    <property type="match status" value="1"/>
</dbReference>
<keyword evidence="4" id="KW-0547">Nucleotide-binding</keyword>
<dbReference type="Gene3D" id="1.10.1200.10">
    <property type="entry name" value="ACP-like"/>
    <property type="match status" value="1"/>
</dbReference>
<dbReference type="PANTHER" id="PTHR43272">
    <property type="entry name" value="LONG-CHAIN-FATTY-ACID--COA LIGASE"/>
    <property type="match status" value="1"/>
</dbReference>
<evidence type="ECO:0000256" key="4">
    <source>
        <dbReference type="ARBA" id="ARBA00022741"/>
    </source>
</evidence>
<evidence type="ECO:0000259" key="6">
    <source>
        <dbReference type="PROSITE" id="PS50075"/>
    </source>
</evidence>
<name>A0A9D2HHB8_9FIRM</name>
<dbReference type="Proteomes" id="UP000823900">
    <property type="component" value="Unassembled WGS sequence"/>
</dbReference>
<keyword evidence="2" id="KW-0596">Phosphopantetheine</keyword>
<accession>A0A9D2HHB8</accession>
<dbReference type="InterPro" id="IPR023213">
    <property type="entry name" value="CAT-like_dom_sf"/>
</dbReference>
<dbReference type="EMBL" id="DWZA01000076">
    <property type="protein sequence ID" value="HJA71656.1"/>
    <property type="molecule type" value="Genomic_DNA"/>
</dbReference>
<proteinExistence type="predicted"/>
<evidence type="ECO:0000256" key="1">
    <source>
        <dbReference type="ARBA" id="ARBA00001957"/>
    </source>
</evidence>
<reference evidence="7" key="1">
    <citation type="journal article" date="2021" name="PeerJ">
        <title>Extensive microbial diversity within the chicken gut microbiome revealed by metagenomics and culture.</title>
        <authorList>
            <person name="Gilroy R."/>
            <person name="Ravi A."/>
            <person name="Getino M."/>
            <person name="Pursley I."/>
            <person name="Horton D.L."/>
            <person name="Alikhan N.F."/>
            <person name="Baker D."/>
            <person name="Gharbi K."/>
            <person name="Hall N."/>
            <person name="Watson M."/>
            <person name="Adriaenssens E.M."/>
            <person name="Foster-Nyarko E."/>
            <person name="Jarju S."/>
            <person name="Secka A."/>
            <person name="Antonio M."/>
            <person name="Oren A."/>
            <person name="Chaudhuri R.R."/>
            <person name="La Ragione R."/>
            <person name="Hildebrand F."/>
            <person name="Pallen M.J."/>
        </authorList>
    </citation>
    <scope>NUCLEOTIDE SEQUENCE</scope>
    <source>
        <strain evidence="7">CHK178-16964</strain>
    </source>
</reference>
<comment type="caution">
    <text evidence="7">The sequence shown here is derived from an EMBL/GenBank/DDBJ whole genome shotgun (WGS) entry which is preliminary data.</text>
</comment>
<dbReference type="Pfam" id="PF00501">
    <property type="entry name" value="AMP-binding"/>
    <property type="match status" value="1"/>
</dbReference>